<dbReference type="PANTHER" id="PTHR35394">
    <property type="entry name" value="DUF3176 DOMAIN-CONTAINING PROTEIN"/>
    <property type="match status" value="1"/>
</dbReference>
<organism evidence="2 3">
    <name type="scientific">Cladorrhinum samala</name>
    <dbReference type="NCBI Taxonomy" id="585594"/>
    <lineage>
        <taxon>Eukaryota</taxon>
        <taxon>Fungi</taxon>
        <taxon>Dikarya</taxon>
        <taxon>Ascomycota</taxon>
        <taxon>Pezizomycotina</taxon>
        <taxon>Sordariomycetes</taxon>
        <taxon>Sordariomycetidae</taxon>
        <taxon>Sordariales</taxon>
        <taxon>Podosporaceae</taxon>
        <taxon>Cladorrhinum</taxon>
    </lineage>
</organism>
<dbReference type="EMBL" id="MU865026">
    <property type="protein sequence ID" value="KAK4459850.1"/>
    <property type="molecule type" value="Genomic_DNA"/>
</dbReference>
<gene>
    <name evidence="2" type="ORF">QBC42DRAFT_182391</name>
</gene>
<keyword evidence="1" id="KW-1133">Transmembrane helix</keyword>
<dbReference type="PANTHER" id="PTHR35394:SF5">
    <property type="entry name" value="DUF3176 DOMAIN-CONTAINING PROTEIN"/>
    <property type="match status" value="1"/>
</dbReference>
<protein>
    <submittedName>
        <fullName evidence="2">Uncharacterized protein</fullName>
    </submittedName>
</protein>
<reference evidence="2" key="2">
    <citation type="submission" date="2023-06" db="EMBL/GenBank/DDBJ databases">
        <authorList>
            <consortium name="Lawrence Berkeley National Laboratory"/>
            <person name="Mondo S.J."/>
            <person name="Hensen N."/>
            <person name="Bonometti L."/>
            <person name="Westerberg I."/>
            <person name="Brannstrom I.O."/>
            <person name="Guillou S."/>
            <person name="Cros-Aarteil S."/>
            <person name="Calhoun S."/>
            <person name="Haridas S."/>
            <person name="Kuo A."/>
            <person name="Pangilinan J."/>
            <person name="Riley R."/>
            <person name="Labutti K."/>
            <person name="Andreopoulos B."/>
            <person name="Lipzen A."/>
            <person name="Chen C."/>
            <person name="Yanf M."/>
            <person name="Daum C."/>
            <person name="Ng V."/>
            <person name="Clum A."/>
            <person name="Steindorff A."/>
            <person name="Ohm R."/>
            <person name="Martin F."/>
            <person name="Silar P."/>
            <person name="Natvig D."/>
            <person name="Lalanne C."/>
            <person name="Gautier V."/>
            <person name="Ament-Velasquez S.L."/>
            <person name="Kruys A."/>
            <person name="Hutchinson M.I."/>
            <person name="Powell A.J."/>
            <person name="Barry K."/>
            <person name="Miller A.N."/>
            <person name="Grigoriev I.V."/>
            <person name="Debuchy R."/>
            <person name="Gladieux P."/>
            <person name="Thoren M.H."/>
            <person name="Johannesson H."/>
        </authorList>
    </citation>
    <scope>NUCLEOTIDE SEQUENCE</scope>
    <source>
        <strain evidence="2">PSN324</strain>
    </source>
</reference>
<keyword evidence="1" id="KW-0472">Membrane</keyword>
<name>A0AAV9HGR4_9PEZI</name>
<comment type="caution">
    <text evidence="2">The sequence shown here is derived from an EMBL/GenBank/DDBJ whole genome shotgun (WGS) entry which is preliminary data.</text>
</comment>
<dbReference type="InterPro" id="IPR021514">
    <property type="entry name" value="DUF3176"/>
</dbReference>
<keyword evidence="3" id="KW-1185">Reference proteome</keyword>
<proteinExistence type="predicted"/>
<dbReference type="Proteomes" id="UP001321749">
    <property type="component" value="Unassembled WGS sequence"/>
</dbReference>
<dbReference type="AlphaFoldDB" id="A0AAV9HGR4"/>
<feature type="transmembrane region" description="Helical" evidence="1">
    <location>
        <begin position="13"/>
        <end position="31"/>
    </location>
</feature>
<feature type="transmembrane region" description="Helical" evidence="1">
    <location>
        <begin position="524"/>
        <end position="549"/>
    </location>
</feature>
<evidence type="ECO:0000256" key="1">
    <source>
        <dbReference type="SAM" id="Phobius"/>
    </source>
</evidence>
<sequence length="614" mass="66731">MTRASWISWTPEILSQFAGMLCFTTIIVILCRADGKPQQDLFLGITLNTLVAFLTSMTKAAFLVPVVEGLGQLKWIWFLSSKPKPLLDFQVFDEGTRGGIGTLKLLFRFKGFLPSLGAFIILSGLFTSTLTQQAVSYETRIAEASHQNNTATIDRATTFSVYNSVDNTLTLPPYDTLREQQAIFDGISTPNTVEVSEVRPNCTSSHCTWPRYGSLAVCGGVANITDLSNKPFMEKLRDITERRLNNMLATADLNTSAGSYQGIYRPASEAFPVVMDVVDAPTGAFNDSITSLMAADRFIAYSDEMLDLSARPLDMSRIKFLEIGFWWCTKTYQTEVFQGQATTAEISTSHLHSPRPDSSDSSGPTNALNTTLNFSWDPKFRLCSSAGNCNETYGPAEIFLSPPPGLPPNSTETYSVHLWSGLTGSMNVAATMVDSLLLDHARGVIASSGGGVARVFAYSLLDVYLTTSVAVPPPETQWRNVQRVVEDTAKSITNLVRTGTARLGRDEKVKGTAYVPQTFVKVRWGWLAMLAAQLVSTGAFLAATAGITARARMQVVKSSSLAAVCALDEATRRKGAAAAGHGDDVRDLRRLKAWAKGAGVRLDQRGAIRLGDSE</sequence>
<reference evidence="2" key="1">
    <citation type="journal article" date="2023" name="Mol. Phylogenet. Evol.">
        <title>Genome-scale phylogeny and comparative genomics of the fungal order Sordariales.</title>
        <authorList>
            <person name="Hensen N."/>
            <person name="Bonometti L."/>
            <person name="Westerberg I."/>
            <person name="Brannstrom I.O."/>
            <person name="Guillou S."/>
            <person name="Cros-Aarteil S."/>
            <person name="Calhoun S."/>
            <person name="Haridas S."/>
            <person name="Kuo A."/>
            <person name="Mondo S."/>
            <person name="Pangilinan J."/>
            <person name="Riley R."/>
            <person name="LaButti K."/>
            <person name="Andreopoulos B."/>
            <person name="Lipzen A."/>
            <person name="Chen C."/>
            <person name="Yan M."/>
            <person name="Daum C."/>
            <person name="Ng V."/>
            <person name="Clum A."/>
            <person name="Steindorff A."/>
            <person name="Ohm R.A."/>
            <person name="Martin F."/>
            <person name="Silar P."/>
            <person name="Natvig D.O."/>
            <person name="Lalanne C."/>
            <person name="Gautier V."/>
            <person name="Ament-Velasquez S.L."/>
            <person name="Kruys A."/>
            <person name="Hutchinson M.I."/>
            <person name="Powell A.J."/>
            <person name="Barry K."/>
            <person name="Miller A.N."/>
            <person name="Grigoriev I.V."/>
            <person name="Debuchy R."/>
            <person name="Gladieux P."/>
            <person name="Hiltunen Thoren M."/>
            <person name="Johannesson H."/>
        </authorList>
    </citation>
    <scope>NUCLEOTIDE SEQUENCE</scope>
    <source>
        <strain evidence="2">PSN324</strain>
    </source>
</reference>
<evidence type="ECO:0000313" key="3">
    <source>
        <dbReference type="Proteomes" id="UP001321749"/>
    </source>
</evidence>
<accession>A0AAV9HGR4</accession>
<dbReference type="Pfam" id="PF11374">
    <property type="entry name" value="DUF3176"/>
    <property type="match status" value="1"/>
</dbReference>
<feature type="transmembrane region" description="Helical" evidence="1">
    <location>
        <begin position="112"/>
        <end position="130"/>
    </location>
</feature>
<evidence type="ECO:0000313" key="2">
    <source>
        <dbReference type="EMBL" id="KAK4459850.1"/>
    </source>
</evidence>
<keyword evidence="1" id="KW-0812">Transmembrane</keyword>